<dbReference type="AlphaFoldDB" id="A0A3P3G3G4"/>
<dbReference type="Gene3D" id="2.120.10.30">
    <property type="entry name" value="TolB, C-terminal domain"/>
    <property type="match status" value="1"/>
</dbReference>
<protein>
    <submittedName>
        <fullName evidence="1">ScyD/ScyE family protein</fullName>
    </submittedName>
</protein>
<dbReference type="InterPro" id="IPR011042">
    <property type="entry name" value="6-blade_b-propeller_TolB-like"/>
</dbReference>
<proteinExistence type="predicted"/>
<evidence type="ECO:0000313" key="2">
    <source>
        <dbReference type="Proteomes" id="UP000273786"/>
    </source>
</evidence>
<dbReference type="OrthoDB" id="8276302at2"/>
<organism evidence="1 2">
    <name type="scientific">Mesorhizobium tamadayense</name>
    <dbReference type="NCBI Taxonomy" id="425306"/>
    <lineage>
        <taxon>Bacteria</taxon>
        <taxon>Pseudomonadati</taxon>
        <taxon>Pseudomonadota</taxon>
        <taxon>Alphaproteobacteria</taxon>
        <taxon>Hyphomicrobiales</taxon>
        <taxon>Phyllobacteriaceae</taxon>
        <taxon>Mesorhizobium</taxon>
    </lineage>
</organism>
<dbReference type="EMBL" id="RQXT01000005">
    <property type="protein sequence ID" value="RRI05395.1"/>
    <property type="molecule type" value="Genomic_DNA"/>
</dbReference>
<dbReference type="Proteomes" id="UP000273786">
    <property type="component" value="Unassembled WGS sequence"/>
</dbReference>
<dbReference type="SUPFAM" id="SSF63825">
    <property type="entry name" value="YWTD domain"/>
    <property type="match status" value="1"/>
</dbReference>
<evidence type="ECO:0000313" key="1">
    <source>
        <dbReference type="EMBL" id="RRI05395.1"/>
    </source>
</evidence>
<dbReference type="InterPro" id="IPR048031">
    <property type="entry name" value="ScyD/ScyE-like"/>
</dbReference>
<accession>A0A3P3G3G4</accession>
<dbReference type="RefSeq" id="WP_124996455.1">
    <property type="nucleotide sequence ID" value="NZ_RQXT01000005.1"/>
</dbReference>
<sequence length="339" mass="35790">MRAHTGLIALSLMAIATRGLAEPKAAPGYEVEIARKPGAIFAGLARDGDALLVTDIADGRLYRRTPNGRFTAFGPVLPHGTDVMGDPTGPYRVERHGSGYLVAQGWTPAGHDEDPNDHAMLEVDEGAVTRVVSNDFWNPYDFALSGDTLYVVDAARNSVERLLADGSGRKQLFAFARLSTSGQALTALSPTEFGDRQKYEFDAVPTGVAAHGGRLYVSLFGGFPFVAGSGRIVSLPQAGQAASARIEAAGLNAPVDVVFDAKGEMLVLEHGTFDQSGGWASDSGRLLGLNLVSGKRQVLLDGLTRPVDVLPLDNGAIVVSQLDGKLVFLEQAGTTQPHP</sequence>
<dbReference type="NCBIfam" id="NF033206">
    <property type="entry name" value="ScyE_fam"/>
    <property type="match status" value="1"/>
</dbReference>
<gene>
    <name evidence="1" type="ORF">EH240_05755</name>
</gene>
<name>A0A3P3G3G4_9HYPH</name>
<keyword evidence="2" id="KW-1185">Reference proteome</keyword>
<comment type="caution">
    <text evidence="1">The sequence shown here is derived from an EMBL/GenBank/DDBJ whole genome shotgun (WGS) entry which is preliminary data.</text>
</comment>
<reference evidence="1 2" key="1">
    <citation type="submission" date="2018-11" db="EMBL/GenBank/DDBJ databases">
        <title>the genome of Mesorhizobium tamadayense DSM 28320.</title>
        <authorList>
            <person name="Gao J."/>
        </authorList>
    </citation>
    <scope>NUCLEOTIDE SEQUENCE [LARGE SCALE GENOMIC DNA]</scope>
    <source>
        <strain evidence="1 2">DSM 28320</strain>
    </source>
</reference>